<dbReference type="Proteomes" id="UP000218606">
    <property type="component" value="Chromosome"/>
</dbReference>
<name>A0AAN1L9W4_9RHOB</name>
<dbReference type="Pfam" id="PF13403">
    <property type="entry name" value="Hint_2"/>
    <property type="match status" value="1"/>
</dbReference>
<dbReference type="InterPro" id="IPR028992">
    <property type="entry name" value="Hedgehog/Intein_dom"/>
</dbReference>
<gene>
    <name evidence="2" type="ORF">PhaeoP13_00951</name>
</gene>
<dbReference type="AlphaFoldDB" id="A0AAN1L9W4"/>
<dbReference type="EMBL" id="CP010767">
    <property type="protein sequence ID" value="ATG42901.1"/>
    <property type="molecule type" value="Genomic_DNA"/>
</dbReference>
<feature type="domain" description="Hedgehog/Intein (Hint)" evidence="1">
    <location>
        <begin position="149"/>
        <end position="293"/>
    </location>
</feature>
<dbReference type="Gene3D" id="2.60.120.260">
    <property type="entry name" value="Galactose-binding domain-like"/>
    <property type="match status" value="1"/>
</dbReference>
<proteinExistence type="predicted"/>
<protein>
    <submittedName>
        <fullName evidence="2">Hint domain protein</fullName>
    </submittedName>
</protein>
<evidence type="ECO:0000259" key="1">
    <source>
        <dbReference type="Pfam" id="PF13403"/>
    </source>
</evidence>
<evidence type="ECO:0000313" key="2">
    <source>
        <dbReference type="EMBL" id="ATG42901.1"/>
    </source>
</evidence>
<dbReference type="RefSeq" id="WP_096870961.1">
    <property type="nucleotide sequence ID" value="NZ_CP010715.1"/>
</dbReference>
<accession>A0AAN1L9W4</accession>
<evidence type="ECO:0000313" key="3">
    <source>
        <dbReference type="Proteomes" id="UP000218606"/>
    </source>
</evidence>
<organism evidence="2 3">
    <name type="scientific">Phaeobacter piscinae</name>
    <dbReference type="NCBI Taxonomy" id="1580596"/>
    <lineage>
        <taxon>Bacteria</taxon>
        <taxon>Pseudomonadati</taxon>
        <taxon>Pseudomonadota</taxon>
        <taxon>Alphaproteobacteria</taxon>
        <taxon>Rhodobacterales</taxon>
        <taxon>Roseobacteraceae</taxon>
        <taxon>Phaeobacter</taxon>
    </lineage>
</organism>
<dbReference type="InterPro" id="IPR036844">
    <property type="entry name" value="Hint_dom_sf"/>
</dbReference>
<dbReference type="SUPFAM" id="SSF51294">
    <property type="entry name" value="Hedgehog/intein (Hint) domain"/>
    <property type="match status" value="1"/>
</dbReference>
<sequence length="355" mass="37842">MQNLIINGTFDSGSANWGGTDLETSYTENAYLGNGSSNHVAEMDGQSGQTTVMEQSFTVNNPIQTALTLDAALRTASLNQAGTEGFTVEILDAGGAVIASMSVLPTTNSFTQASLNVDFPSAGQYTLRLTELGSDNSLGAIVDNISLMVCFCNGTLIETAEGPRAIETLTPGTVILTENGPRPLRWIGKRSVSPAQMADNAKLCPVRIEAGALGPGLPSQPLQVSRQHRMLIRSRVAQRMFGQFEVLIPAIRLTALPGIYINEDRAAVTYYHMLFDNHEIVVANGAPSESLLVTEQSLAALSPAAREELTLLFPDLICGTKHGGTASARPIPPHARQKRLVARISKNNRAALDAI</sequence>
<reference evidence="2 3" key="1">
    <citation type="journal article" date="2017" name="Front. Microbiol.">
        <title>Phaeobacter piscinae sp. nov., a species of the Roseobacter group and potential aquaculture probiont.</title>
        <authorList>
            <person name="Sonnenschein E.C."/>
            <person name="Phippen C.B.W."/>
            <person name="Nielsen K.F."/>
            <person name="Mateiu R.V."/>
            <person name="Melchiorsen J."/>
            <person name="Gram L."/>
            <person name="Overmann J."/>
            <person name="Freese H.M."/>
        </authorList>
    </citation>
    <scope>NUCLEOTIDE SEQUENCE [LARGE SCALE GENOMIC DNA]</scope>
    <source>
        <strain evidence="2 3">P13</strain>
    </source>
</reference>